<name>A0AAD7MUK2_9AGAR</name>
<sequence length="466" mass="52837">MIIGSGGNRRYCPDLPFDVWFKIFIDLLSANNLSAREAAVLREALVSVCRHWHSMVYYNPALWSFIIVSHDMPLTSLAFDLHIVRGLPATAGRIHDYFEKLLSILAPTSHRWVSFHFITENPLAFARVSNHCRHLSAPAIETLRISYLSTPDYDLFLDPNSPAYTGPFERNHWFSGHLPRLRYAGTFCIPLPLSRFDSLETVELSDFTFPSPLSPTFLLSLFKFAVCMRRLRLGSILAFDIPDGFNLSSRSLEVVDLDFHRGGFAGSIFAALDTPSLTDLTVRAIRTDMKTLVSRTDILGRLVSFTVYHWDRFGDPHMLDILFSGMTSLCELNLQHTSPVVFHAYREWALSRIRLQEPNIAANLRVLRLPRSDFRSVVDIVNLVAQSMPQTATTVGIDLLRVERSVDYDASGSELPWIRAMVPDFAVTHIYHNLYPDEGAATPDSLHGFHAAHNLFNHWVSMSPYL</sequence>
<gene>
    <name evidence="1" type="ORF">B0H16DRAFT_1732349</name>
</gene>
<keyword evidence="2" id="KW-1185">Reference proteome</keyword>
<dbReference type="Proteomes" id="UP001215598">
    <property type="component" value="Unassembled WGS sequence"/>
</dbReference>
<organism evidence="1 2">
    <name type="scientific">Mycena metata</name>
    <dbReference type="NCBI Taxonomy" id="1033252"/>
    <lineage>
        <taxon>Eukaryota</taxon>
        <taxon>Fungi</taxon>
        <taxon>Dikarya</taxon>
        <taxon>Basidiomycota</taxon>
        <taxon>Agaricomycotina</taxon>
        <taxon>Agaricomycetes</taxon>
        <taxon>Agaricomycetidae</taxon>
        <taxon>Agaricales</taxon>
        <taxon>Marasmiineae</taxon>
        <taxon>Mycenaceae</taxon>
        <taxon>Mycena</taxon>
    </lineage>
</organism>
<reference evidence="1" key="1">
    <citation type="submission" date="2023-03" db="EMBL/GenBank/DDBJ databases">
        <title>Massive genome expansion in bonnet fungi (Mycena s.s.) driven by repeated elements and novel gene families across ecological guilds.</title>
        <authorList>
            <consortium name="Lawrence Berkeley National Laboratory"/>
            <person name="Harder C.B."/>
            <person name="Miyauchi S."/>
            <person name="Viragh M."/>
            <person name="Kuo A."/>
            <person name="Thoen E."/>
            <person name="Andreopoulos B."/>
            <person name="Lu D."/>
            <person name="Skrede I."/>
            <person name="Drula E."/>
            <person name="Henrissat B."/>
            <person name="Morin E."/>
            <person name="Kohler A."/>
            <person name="Barry K."/>
            <person name="LaButti K."/>
            <person name="Morin E."/>
            <person name="Salamov A."/>
            <person name="Lipzen A."/>
            <person name="Mereny Z."/>
            <person name="Hegedus B."/>
            <person name="Baldrian P."/>
            <person name="Stursova M."/>
            <person name="Weitz H."/>
            <person name="Taylor A."/>
            <person name="Grigoriev I.V."/>
            <person name="Nagy L.G."/>
            <person name="Martin F."/>
            <person name="Kauserud H."/>
        </authorList>
    </citation>
    <scope>NUCLEOTIDE SEQUENCE</scope>
    <source>
        <strain evidence="1">CBHHK182m</strain>
    </source>
</reference>
<evidence type="ECO:0008006" key="3">
    <source>
        <dbReference type="Google" id="ProtNLM"/>
    </source>
</evidence>
<comment type="caution">
    <text evidence="1">The sequence shown here is derived from an EMBL/GenBank/DDBJ whole genome shotgun (WGS) entry which is preliminary data.</text>
</comment>
<proteinExistence type="predicted"/>
<protein>
    <recommendedName>
        <fullName evidence="3">F-box domain-containing protein</fullName>
    </recommendedName>
</protein>
<dbReference type="SUPFAM" id="SSF52047">
    <property type="entry name" value="RNI-like"/>
    <property type="match status" value="1"/>
</dbReference>
<accession>A0AAD7MUK2</accession>
<evidence type="ECO:0000313" key="2">
    <source>
        <dbReference type="Proteomes" id="UP001215598"/>
    </source>
</evidence>
<dbReference type="AlphaFoldDB" id="A0AAD7MUK2"/>
<dbReference type="EMBL" id="JARKIB010000139">
    <property type="protein sequence ID" value="KAJ7733299.1"/>
    <property type="molecule type" value="Genomic_DNA"/>
</dbReference>
<evidence type="ECO:0000313" key="1">
    <source>
        <dbReference type="EMBL" id="KAJ7733299.1"/>
    </source>
</evidence>